<feature type="signal peptide" evidence="20">
    <location>
        <begin position="1"/>
        <end position="21"/>
    </location>
</feature>
<dbReference type="EMBL" id="JANEYG010000249">
    <property type="protein sequence ID" value="KAJ8910755.1"/>
    <property type="molecule type" value="Genomic_DNA"/>
</dbReference>
<dbReference type="Gene3D" id="3.40.190.10">
    <property type="entry name" value="Periplasmic binding protein-like II"/>
    <property type="match status" value="2"/>
</dbReference>
<dbReference type="InterPro" id="IPR001828">
    <property type="entry name" value="ANF_lig-bd_rcpt"/>
</dbReference>
<comment type="caution">
    <text evidence="23">The sequence shown here is derived from an EMBL/GenBank/DDBJ whole genome shotgun (WGS) entry which is preliminary data.</text>
</comment>
<dbReference type="InterPro" id="IPR015683">
    <property type="entry name" value="Ionotropic_Glu_rcpt"/>
</dbReference>
<dbReference type="SMART" id="SM00079">
    <property type="entry name" value="PBPe"/>
    <property type="match status" value="1"/>
</dbReference>
<organism evidence="23 24">
    <name type="scientific">Exocentrus adspersus</name>
    <dbReference type="NCBI Taxonomy" id="1586481"/>
    <lineage>
        <taxon>Eukaryota</taxon>
        <taxon>Metazoa</taxon>
        <taxon>Ecdysozoa</taxon>
        <taxon>Arthropoda</taxon>
        <taxon>Hexapoda</taxon>
        <taxon>Insecta</taxon>
        <taxon>Pterygota</taxon>
        <taxon>Neoptera</taxon>
        <taxon>Endopterygota</taxon>
        <taxon>Coleoptera</taxon>
        <taxon>Polyphaga</taxon>
        <taxon>Cucujiformia</taxon>
        <taxon>Chrysomeloidea</taxon>
        <taxon>Cerambycidae</taxon>
        <taxon>Lamiinae</taxon>
        <taxon>Acanthocinini</taxon>
        <taxon>Exocentrus</taxon>
    </lineage>
</organism>
<dbReference type="GO" id="GO:0045211">
    <property type="term" value="C:postsynaptic membrane"/>
    <property type="evidence" value="ECO:0007669"/>
    <property type="project" value="UniProtKB-SubCell"/>
</dbReference>
<keyword evidence="12" id="KW-0628">Postsynaptic cell membrane</keyword>
<feature type="binding site" evidence="16">
    <location>
        <position position="430"/>
    </location>
    <ligand>
        <name>L-glutamate</name>
        <dbReference type="ChEBI" id="CHEBI:29985"/>
    </ligand>
</feature>
<dbReference type="Pfam" id="PF00060">
    <property type="entry name" value="Lig_chan"/>
    <property type="match status" value="1"/>
</dbReference>
<evidence type="ECO:0000256" key="14">
    <source>
        <dbReference type="ARBA" id="ARBA00023303"/>
    </source>
</evidence>
<keyword evidence="11" id="KW-0325">Glycoprotein</keyword>
<keyword evidence="18" id="KW-1015">Disulfide bond</keyword>
<feature type="disulfide bond" evidence="18">
    <location>
        <begin position="663"/>
        <end position="722"/>
    </location>
</feature>
<comment type="similarity">
    <text evidence="2">Belongs to the glutamate-gated ion channel (TC 1.A.10.1) family.</text>
</comment>
<dbReference type="SMART" id="SM00918">
    <property type="entry name" value="Lig_chan-Glu_bd"/>
    <property type="match status" value="1"/>
</dbReference>
<dbReference type="AlphaFoldDB" id="A0AAV8V965"/>
<gene>
    <name evidence="23" type="ORF">NQ315_017212</name>
</gene>
<evidence type="ECO:0000256" key="17">
    <source>
        <dbReference type="PIRSR" id="PIRSR601508-2"/>
    </source>
</evidence>
<keyword evidence="10" id="KW-0675">Receptor</keyword>
<evidence type="ECO:0000256" key="12">
    <source>
        <dbReference type="ARBA" id="ARBA00023257"/>
    </source>
</evidence>
<keyword evidence="20" id="KW-0732">Signal</keyword>
<evidence type="ECO:0000259" key="22">
    <source>
        <dbReference type="SMART" id="SM00918"/>
    </source>
</evidence>
<dbReference type="InterPro" id="IPR028082">
    <property type="entry name" value="Peripla_BP_I"/>
</dbReference>
<protein>
    <recommendedName>
        <fullName evidence="25">Glutamate receptor ionotropic, kainate 2</fullName>
    </recommendedName>
</protein>
<dbReference type="GO" id="GO:0038023">
    <property type="term" value="F:signaling receptor activity"/>
    <property type="evidence" value="ECO:0007669"/>
    <property type="project" value="InterPro"/>
</dbReference>
<evidence type="ECO:0000256" key="13">
    <source>
        <dbReference type="ARBA" id="ARBA00023286"/>
    </source>
</evidence>
<dbReference type="PRINTS" id="PR00177">
    <property type="entry name" value="NMDARECEPTOR"/>
</dbReference>
<feature type="transmembrane region" description="Helical" evidence="19">
    <location>
        <begin position="473"/>
        <end position="494"/>
    </location>
</feature>
<comment type="subcellular location">
    <subcellularLocation>
        <location evidence="1">Cell membrane</location>
        <topology evidence="1">Multi-pass membrane protein</topology>
    </subcellularLocation>
    <subcellularLocation>
        <location evidence="15">Postsynaptic cell membrane</location>
    </subcellularLocation>
</comment>
<keyword evidence="5 19" id="KW-0812">Transmembrane</keyword>
<evidence type="ECO:0000256" key="6">
    <source>
        <dbReference type="ARBA" id="ARBA00022989"/>
    </source>
</evidence>
<evidence type="ECO:0000256" key="9">
    <source>
        <dbReference type="ARBA" id="ARBA00023136"/>
    </source>
</evidence>
<keyword evidence="8" id="KW-0406">Ion transport</keyword>
<accession>A0AAV8V965</accession>
<feature type="site" description="Interaction with the cone snail toxin Con-ikot-ikot" evidence="17">
    <location>
        <position position="613"/>
    </location>
</feature>
<evidence type="ECO:0008006" key="25">
    <source>
        <dbReference type="Google" id="ProtNLM"/>
    </source>
</evidence>
<evidence type="ECO:0000256" key="5">
    <source>
        <dbReference type="ARBA" id="ARBA00022692"/>
    </source>
</evidence>
<dbReference type="Proteomes" id="UP001159042">
    <property type="component" value="Unassembled WGS sequence"/>
</dbReference>
<feature type="domain" description="Ionotropic glutamate receptor C-terminal" evidence="21">
    <location>
        <begin position="344"/>
        <end position="715"/>
    </location>
</feature>
<evidence type="ECO:0000256" key="2">
    <source>
        <dbReference type="ARBA" id="ARBA00008685"/>
    </source>
</evidence>
<dbReference type="Gene3D" id="1.10.287.70">
    <property type="match status" value="1"/>
</dbReference>
<keyword evidence="3" id="KW-0813">Transport</keyword>
<keyword evidence="14" id="KW-0407">Ion channel</keyword>
<feature type="transmembrane region" description="Helical" evidence="19">
    <location>
        <begin position="552"/>
        <end position="578"/>
    </location>
</feature>
<dbReference type="InterPro" id="IPR001320">
    <property type="entry name" value="Iontro_rcpt_C"/>
</dbReference>
<evidence type="ECO:0000256" key="1">
    <source>
        <dbReference type="ARBA" id="ARBA00004651"/>
    </source>
</evidence>
<keyword evidence="7" id="KW-0770">Synapse</keyword>
<dbReference type="Pfam" id="PF10613">
    <property type="entry name" value="Lig_chan-Glu_bd"/>
    <property type="match status" value="1"/>
</dbReference>
<dbReference type="SUPFAM" id="SSF53850">
    <property type="entry name" value="Periplasmic binding protein-like II"/>
    <property type="match status" value="1"/>
</dbReference>
<dbReference type="InterPro" id="IPR001508">
    <property type="entry name" value="Iono_Glu_rcpt_met"/>
</dbReference>
<sequence>MIRQVLVPLLCFLYFTSSCCGKQAYKIGGIFSNENQKQAFEEATRLVTGRRYRGSFWAEFRSLFPVHPVAVRAKKIPHLETHRSLNHNQATVNVYPQPKALYLDLVQALDWSSFIILYDNYENFLSVTSLLEANSFGSIRQLELDDDDEYRPMLANLKLTGQTRFVLVCTTTNLETILQQLQQVGMMTETYNYVVANLDLGTVQLKTLKYSGADITGVSVSKLNSNLETTLIHDAVQVFYEAIHQLTQAQNVSVTTKVVHCKLNDSWDRGLQVVNSMRSSSVQGMTGLVKFDSEGFRTGFNVDIVKIAPQGLVRVGNWNSTTGRFQFQLLERFEATNKFFPNRRLTVLITLATPYVMLRESKQELIGNDRYEGFCVDLIDQLAQILGFDYKFAVQEDGVYGYYAEATNEWKGMIGQIVKGTADLAVADLTITSEREKAVDFTTPFMHFGIGILYQKALATPPGPVIFASPFSYLVWAMIGVAYLAFSTTLFLIARLSPNEWRNPHPCVKEPEYLTNQFAFKNSLWFTMGALMQQGSELAPIALCTRAAAGAWWFFVLVMVSFYTANLTASLVVAPTILDDNFYSPFNNLEELVAQTTVNYGAKMGGATAGFFKDSNSVIWKYMQNHPENMVNDIEEGILKAQHENYALLAESTTIEYETARNCRLRQIGRPILDSKGYGIAVAQGSAMRNGLNAAILKLQETGVLTRLKRKWWEEKRGGGSCPDVPVEDDGWTPLVLYHLFELYAMLFIVSVLGLIGSFVELLLYAYRKSKTKNLDFKQVLVTELRRKQKVVEPRSQQN</sequence>
<evidence type="ECO:0000256" key="11">
    <source>
        <dbReference type="ARBA" id="ARBA00023180"/>
    </source>
</evidence>
<feature type="binding site" evidence="16">
    <location>
        <position position="608"/>
    </location>
    <ligand>
        <name>L-glutamate</name>
        <dbReference type="ChEBI" id="CHEBI:29985"/>
    </ligand>
</feature>
<dbReference type="PROSITE" id="PS51257">
    <property type="entry name" value="PROKAR_LIPOPROTEIN"/>
    <property type="match status" value="1"/>
</dbReference>
<evidence type="ECO:0000256" key="3">
    <source>
        <dbReference type="ARBA" id="ARBA00022448"/>
    </source>
</evidence>
<evidence type="ECO:0000256" key="10">
    <source>
        <dbReference type="ARBA" id="ARBA00023170"/>
    </source>
</evidence>
<feature type="transmembrane region" description="Helical" evidence="19">
    <location>
        <begin position="743"/>
        <end position="767"/>
    </location>
</feature>
<keyword evidence="6 19" id="KW-1133">Transmembrane helix</keyword>
<evidence type="ECO:0000256" key="4">
    <source>
        <dbReference type="ARBA" id="ARBA00022475"/>
    </source>
</evidence>
<dbReference type="FunFam" id="3.40.190.10:FF:000178">
    <property type="entry name" value="Glutamate receptor subunit"/>
    <property type="match status" value="1"/>
</dbReference>
<feature type="domain" description="Ionotropic glutamate receptor L-glutamate and glycine-binding" evidence="22">
    <location>
        <begin position="354"/>
        <end position="419"/>
    </location>
</feature>
<feature type="site" description="Interaction with the cone snail toxin Con-ikot-ikot" evidence="17">
    <location>
        <position position="698"/>
    </location>
</feature>
<evidence type="ECO:0000259" key="21">
    <source>
        <dbReference type="SMART" id="SM00079"/>
    </source>
</evidence>
<evidence type="ECO:0000256" key="15">
    <source>
        <dbReference type="ARBA" id="ARBA00034100"/>
    </source>
</evidence>
<dbReference type="Pfam" id="PF01094">
    <property type="entry name" value="ANF_receptor"/>
    <property type="match status" value="1"/>
</dbReference>
<evidence type="ECO:0000256" key="8">
    <source>
        <dbReference type="ARBA" id="ARBA00023065"/>
    </source>
</evidence>
<dbReference type="PANTHER" id="PTHR18966">
    <property type="entry name" value="IONOTROPIC GLUTAMATE RECEPTOR"/>
    <property type="match status" value="1"/>
</dbReference>
<keyword evidence="24" id="KW-1185">Reference proteome</keyword>
<name>A0AAV8V965_9CUCU</name>
<evidence type="ECO:0000313" key="24">
    <source>
        <dbReference type="Proteomes" id="UP001159042"/>
    </source>
</evidence>
<feature type="binding site" evidence="16">
    <location>
        <position position="435"/>
    </location>
    <ligand>
        <name>L-glutamate</name>
        <dbReference type="ChEBI" id="CHEBI:29985"/>
    </ligand>
</feature>
<reference evidence="23 24" key="1">
    <citation type="journal article" date="2023" name="Insect Mol. Biol.">
        <title>Genome sequencing provides insights into the evolution of gene families encoding plant cell wall-degrading enzymes in longhorned beetles.</title>
        <authorList>
            <person name="Shin N.R."/>
            <person name="Okamura Y."/>
            <person name="Kirsch R."/>
            <person name="Pauchet Y."/>
        </authorList>
    </citation>
    <scope>NUCLEOTIDE SEQUENCE [LARGE SCALE GENOMIC DNA]</scope>
    <source>
        <strain evidence="23">EAD_L_NR</strain>
    </source>
</reference>
<proteinExistence type="inferred from homology"/>
<evidence type="ECO:0000256" key="19">
    <source>
        <dbReference type="SAM" id="Phobius"/>
    </source>
</evidence>
<evidence type="ECO:0000256" key="18">
    <source>
        <dbReference type="PIRSR" id="PIRSR601508-3"/>
    </source>
</evidence>
<keyword evidence="4" id="KW-1003">Cell membrane</keyword>
<dbReference type="SUPFAM" id="SSF53822">
    <property type="entry name" value="Periplasmic binding protein-like I"/>
    <property type="match status" value="1"/>
</dbReference>
<evidence type="ECO:0000256" key="7">
    <source>
        <dbReference type="ARBA" id="ARBA00023018"/>
    </source>
</evidence>
<feature type="chain" id="PRO_5043529910" description="Glutamate receptor ionotropic, kainate 2" evidence="20">
    <location>
        <begin position="22"/>
        <end position="799"/>
    </location>
</feature>
<dbReference type="FunFam" id="1.10.287.70:FF:000105">
    <property type="entry name" value="Eye-enriched kainate receptor, isoform A"/>
    <property type="match status" value="1"/>
</dbReference>
<evidence type="ECO:0000256" key="16">
    <source>
        <dbReference type="PIRSR" id="PIRSR601508-1"/>
    </source>
</evidence>
<evidence type="ECO:0000256" key="20">
    <source>
        <dbReference type="SAM" id="SignalP"/>
    </source>
</evidence>
<feature type="binding site" evidence="16">
    <location>
        <position position="651"/>
    </location>
    <ligand>
        <name>L-glutamate</name>
        <dbReference type="ChEBI" id="CHEBI:29985"/>
    </ligand>
</feature>
<dbReference type="GO" id="GO:0015276">
    <property type="term" value="F:ligand-gated monoatomic ion channel activity"/>
    <property type="evidence" value="ECO:0007669"/>
    <property type="project" value="InterPro"/>
</dbReference>
<dbReference type="InterPro" id="IPR019594">
    <property type="entry name" value="Glu/Gly-bd"/>
</dbReference>
<keyword evidence="9 19" id="KW-0472">Membrane</keyword>
<keyword evidence="13" id="KW-1071">Ligand-gated ion channel</keyword>
<evidence type="ECO:0000313" key="23">
    <source>
        <dbReference type="EMBL" id="KAJ8910755.1"/>
    </source>
</evidence>
<dbReference type="Gene3D" id="3.40.50.2300">
    <property type="match status" value="2"/>
</dbReference>